<reference evidence="3" key="1">
    <citation type="submission" date="2023-02" db="EMBL/GenBank/DDBJ databases">
        <title>Description of Herbaspirillum huttiense subsp. nephrolepsisexaltata and Herbaspirillum huttiense subsp. lycopersicon.</title>
        <authorList>
            <person name="Poudel M."/>
            <person name="Sharma A."/>
            <person name="Goss E."/>
            <person name="Tapia J.H."/>
            <person name="Harmon C.M."/>
            <person name="Jones J.B."/>
        </authorList>
    </citation>
    <scope>NUCLEOTIDE SEQUENCE</scope>
    <source>
        <strain evidence="3">NC40101</strain>
    </source>
</reference>
<dbReference type="EMBL" id="JAVRAA010000023">
    <property type="protein sequence ID" value="MDT0340495.1"/>
    <property type="molecule type" value="Genomic_DNA"/>
</dbReference>
<protein>
    <submittedName>
        <fullName evidence="3">Tetratricopeptide repeat protein</fullName>
    </submittedName>
</protein>
<evidence type="ECO:0000313" key="3">
    <source>
        <dbReference type="EMBL" id="MDT0340495.1"/>
    </source>
</evidence>
<evidence type="ECO:0000256" key="1">
    <source>
        <dbReference type="SAM" id="MobiDB-lite"/>
    </source>
</evidence>
<accession>A0AAE4K7E0</accession>
<comment type="caution">
    <text evidence="3">The sequence shown here is derived from an EMBL/GenBank/DDBJ whole genome shotgun (WGS) entry which is preliminary data.</text>
</comment>
<name>A0AAE4K7E0_9BURK</name>
<dbReference type="Pfam" id="PF24604">
    <property type="entry name" value="B-barrel_PelB_C"/>
    <property type="match status" value="1"/>
</dbReference>
<proteinExistence type="predicted"/>
<feature type="region of interest" description="Disordered" evidence="1">
    <location>
        <begin position="903"/>
        <end position="946"/>
    </location>
</feature>
<gene>
    <name evidence="3" type="ORF">RJN63_26940</name>
</gene>
<dbReference type="InterPro" id="IPR057306">
    <property type="entry name" value="B-barrel_PelB_C"/>
</dbReference>
<organism evidence="3">
    <name type="scientific">Herbaspirillum huttiense subsp. nephrolepidis</name>
    <dbReference type="NCBI Taxonomy" id="3075126"/>
    <lineage>
        <taxon>Bacteria</taxon>
        <taxon>Pseudomonadati</taxon>
        <taxon>Pseudomonadota</taxon>
        <taxon>Betaproteobacteria</taxon>
        <taxon>Burkholderiales</taxon>
        <taxon>Oxalobacteraceae</taxon>
        <taxon>Herbaspirillum</taxon>
    </lineage>
</organism>
<evidence type="ECO:0000259" key="2">
    <source>
        <dbReference type="Pfam" id="PF24604"/>
    </source>
</evidence>
<dbReference type="InterPro" id="IPR011990">
    <property type="entry name" value="TPR-like_helical_dom_sf"/>
</dbReference>
<sequence>MTSAPQPPRSRQHGTWYSFNAPYERARLFSPWTIAGFELAVGTVLALVYPKVSLQQRLEVANASGKSDQLTVEYIKVFLKAQPGNAALRAELVKQMIDLGQFGEARAQLALLQMDSSAAARLSAAWLEYRIRQQEVFALPKDAPERTPLLAQLREQLNVLMTYPLTAQQWLTLSQDALALGDGESARAAFARLLADRSTADISYAEALRLGQQSLGVGDYHSSAAFYLLAMQHAGSLAARRENFLDAMRTLQAGGFYQEALSAAEANLGPLANDKTVLLYLTRLAQAANRPDAAERYVKQLLQLSMARAPSPLAAARAGQGGVVAVSMQDFRQSLQQMQSLLQHPRCLHNELQRAMQQGRLLPVAGENQPSAADVASSRALARLPFDEEIYTLAYNVFLANRNLVDARLLAQSAVRQRPDDAAWRKRLAEVSEWSGVPEQATPQWLAYARLSGDEAAWDNVLRAAAGTFEQDMLVEALQHKMQVEPGNAQWVNLLVAQYENIGQPERAAALLEERLRGKPARTPDAATERNGTMEALAKLYLRMGRDDAALATLRRQREEFGPSAANALMTANPLYLRGRLDDALEVLRAAARVAPDGNADFWRTYAEVARYMGLNEEARIGYDRLLAADQAAEGDMSNMMVVIQDREPRAAAELAEFGFHRTSVPNFAVQALTYRLRLNDLEGARSFLASLTPQQNAALEKYVPFLSVRSSVKQLQRDLEGARADMRLALSLAPRAADVRAETLWVLIATRDTALLNRALTMWAHDAETTPQLWGPYAAANMSLNRQNQALHWFRKSGFPHDDYLWLMSYAEALDATGQPDLAWRIRRHAWLEVRNPQRLRNVPPGQLHEWRDRLAALAPLFMSADDSARVMRALLRSDVTLPPRPDGQSNPANGPALLKDMQQAARSDAVQRSQDEVRSAQLAEGPAALFAPTTDTGQRPGDDARLSSGARELALAYAMNQNQSDLARTWLATRFARQLDKPLWGELAMALGNDDRQRLNAMLDNLADWLPMYDRVEAARVAGRVGLAQTLAFDQLERLPADDELHGRLTGLVTDEPPRFSAGYTATREFPLATKLFTVNTGVALTPGTRFSFGYTERHQTVDDTTLLGAVPAVDRLFEFTLRRRIEDGFVSASLQHRDAMTSFNGLRLEFSQQLTPKLTLSGNGGLNLAAIDSALIRVGGRRSGGELNLNLQLSRTEYLRLGGGLQRYQTQSGTALGNGRTLNAEIGTQLRVEYPNLTLRGFVNDARFSDRGASDDQIARLVPAGNDPTGFRYMPLDARSWGVALGAGTVIENAYTRAWRPYAEFGLTRTSDIGWGRNLRAGVAGSVLGQDVLSVAAQSTSATPNTPQRGFELNVLYKWFY</sequence>
<dbReference type="SUPFAM" id="SSF48452">
    <property type="entry name" value="TPR-like"/>
    <property type="match status" value="1"/>
</dbReference>
<feature type="domain" description="PelB C-terminal" evidence="2">
    <location>
        <begin position="1058"/>
        <end position="1363"/>
    </location>
</feature>
<dbReference type="RefSeq" id="WP_310838930.1">
    <property type="nucleotide sequence ID" value="NZ_JAVLSM010000023.1"/>
</dbReference>
<dbReference type="Pfam" id="PF13429">
    <property type="entry name" value="TPR_15"/>
    <property type="match status" value="1"/>
</dbReference>
<dbReference type="Gene3D" id="1.25.40.10">
    <property type="entry name" value="Tetratricopeptide repeat domain"/>
    <property type="match status" value="2"/>
</dbReference>